<feature type="compositionally biased region" description="Polar residues" evidence="1">
    <location>
        <begin position="1"/>
        <end position="10"/>
    </location>
</feature>
<feature type="compositionally biased region" description="Basic and acidic residues" evidence="1">
    <location>
        <begin position="38"/>
        <end position="61"/>
    </location>
</feature>
<dbReference type="OMA" id="PEEYQME"/>
<feature type="compositionally biased region" description="Polar residues" evidence="1">
    <location>
        <begin position="62"/>
        <end position="72"/>
    </location>
</feature>
<dbReference type="RefSeq" id="XP_003685395.1">
    <property type="nucleotide sequence ID" value="XM_003685347.1"/>
</dbReference>
<reference evidence="2 3" key="1">
    <citation type="journal article" date="2011" name="Proc. Natl. Acad. Sci. U.S.A.">
        <title>Evolutionary erosion of yeast sex chromosomes by mating-type switching accidents.</title>
        <authorList>
            <person name="Gordon J.L."/>
            <person name="Armisen D."/>
            <person name="Proux-Wera E."/>
            <person name="Oheigeartaigh S.S."/>
            <person name="Byrne K.P."/>
            <person name="Wolfe K.H."/>
        </authorList>
    </citation>
    <scope>NUCLEOTIDE SEQUENCE [LARGE SCALE GENOMIC DNA]</scope>
    <source>
        <strain evidence="3">ATCC 24235 / CBS 4417 / NBRC 1672 / NRRL Y-8282 / UCD 70-5</strain>
    </source>
</reference>
<evidence type="ECO:0000256" key="1">
    <source>
        <dbReference type="SAM" id="MobiDB-lite"/>
    </source>
</evidence>
<dbReference type="HOGENOM" id="CLU_111702_0_0_1"/>
<feature type="region of interest" description="Disordered" evidence="1">
    <location>
        <begin position="161"/>
        <end position="182"/>
    </location>
</feature>
<dbReference type="eggNOG" id="ENOG502S1BK">
    <property type="taxonomic scope" value="Eukaryota"/>
</dbReference>
<dbReference type="Proteomes" id="UP000005666">
    <property type="component" value="Chromosome 4"/>
</dbReference>
<feature type="compositionally biased region" description="Low complexity" evidence="1">
    <location>
        <begin position="18"/>
        <end position="27"/>
    </location>
</feature>
<dbReference type="EMBL" id="HE612859">
    <property type="protein sequence ID" value="CCE62961.1"/>
    <property type="molecule type" value="Genomic_DNA"/>
</dbReference>
<sequence length="219" mass="24648">MVTDNYSKSTTDSENFDDVSSFNSDNSYTPQEFIGDTLGKESSTKMDDRASHLSHAIKETRSGTSDNNTIKPVTSNDVHRIVSRNIMDNNVESEEALKTQLTNMESRRADIILPASMEGNSNFPEEYTMETTTGLVPVKTLEDIKKKKTIDSENSRKSLVSSELKASKSNNTVKSRNEGGLNPAKLNAAVEKNKEELEKYQHHKTEKNPIKKMLFKLFY</sequence>
<dbReference type="OrthoDB" id="4035738at2759"/>
<evidence type="ECO:0000313" key="2">
    <source>
        <dbReference type="EMBL" id="CCE62961.1"/>
    </source>
</evidence>
<accession>G8BSZ0</accession>
<name>G8BSZ0_TETPH</name>
<gene>
    <name evidence="2" type="primary">TPHA0D03250</name>
    <name evidence="2" type="ordered locus">TPHA_0D03250</name>
</gene>
<protein>
    <submittedName>
        <fullName evidence="2">Uncharacterized protein</fullName>
    </submittedName>
</protein>
<organism evidence="2 3">
    <name type="scientific">Tetrapisispora phaffii (strain ATCC 24235 / CBS 4417 / NBRC 1672 / NRRL Y-8282 / UCD 70-5)</name>
    <name type="common">Yeast</name>
    <name type="synonym">Fabospora phaffii</name>
    <dbReference type="NCBI Taxonomy" id="1071381"/>
    <lineage>
        <taxon>Eukaryota</taxon>
        <taxon>Fungi</taxon>
        <taxon>Dikarya</taxon>
        <taxon>Ascomycota</taxon>
        <taxon>Saccharomycotina</taxon>
        <taxon>Saccharomycetes</taxon>
        <taxon>Saccharomycetales</taxon>
        <taxon>Saccharomycetaceae</taxon>
        <taxon>Tetrapisispora</taxon>
    </lineage>
</organism>
<keyword evidence="3" id="KW-1185">Reference proteome</keyword>
<dbReference type="AlphaFoldDB" id="G8BSZ0"/>
<dbReference type="GeneID" id="11531062"/>
<feature type="region of interest" description="Disordered" evidence="1">
    <location>
        <begin position="1"/>
        <end position="72"/>
    </location>
</feature>
<dbReference type="KEGG" id="tpf:TPHA_0D03250"/>
<proteinExistence type="predicted"/>
<evidence type="ECO:0000313" key="3">
    <source>
        <dbReference type="Proteomes" id="UP000005666"/>
    </source>
</evidence>